<sequence>MAVVQAKSKEAKARAAMAGGKGKKKKWSKGKSASKLQNAVLFDAKTYDKLKTDVPKMKIITVATVSERMKISGSLARVAMKEMESDGLIRRVLYHRRQQIFTRSTH</sequence>
<evidence type="ECO:0000313" key="7">
    <source>
        <dbReference type="EMBL" id="KAA0154306.1"/>
    </source>
</evidence>
<dbReference type="Proteomes" id="UP000325113">
    <property type="component" value="Unassembled WGS sequence"/>
</dbReference>
<dbReference type="PANTHER" id="PTHR12850">
    <property type="entry name" value="40S RIBOSOMAL PROTEIN S25"/>
    <property type="match status" value="1"/>
</dbReference>
<reference evidence="10 11" key="1">
    <citation type="submission" date="2019-07" db="EMBL/GenBank/DDBJ databases">
        <title>Genomes of Cafeteria roenbergensis.</title>
        <authorList>
            <person name="Fischer M.G."/>
            <person name="Hackl T."/>
            <person name="Roman M."/>
        </authorList>
    </citation>
    <scope>NUCLEOTIDE SEQUENCE [LARGE SCALE GENOMIC DNA]</scope>
    <source>
        <strain evidence="7 10">BVI</strain>
        <strain evidence="8 12">Cflag</strain>
        <strain evidence="9">E4-10P</strain>
        <strain evidence="6 11">RCC970-E3</strain>
    </source>
</reference>
<dbReference type="Proteomes" id="UP000323011">
    <property type="component" value="Unassembled WGS sequence"/>
</dbReference>
<evidence type="ECO:0000313" key="8">
    <source>
        <dbReference type="EMBL" id="KAA0155529.1"/>
    </source>
</evidence>
<dbReference type="Gene3D" id="3.30.63.20">
    <property type="match status" value="1"/>
</dbReference>
<evidence type="ECO:0000313" key="11">
    <source>
        <dbReference type="Proteomes" id="UP000324907"/>
    </source>
</evidence>
<keyword evidence="3 4" id="KW-0687">Ribonucleoprotein</keyword>
<dbReference type="OMA" id="RIVHHSG"/>
<protein>
    <recommendedName>
        <fullName evidence="4">40S ribosomal protein S25</fullName>
    </recommendedName>
</protein>
<dbReference type="FunFam" id="3.30.63.20:FF:000001">
    <property type="entry name" value="40S ribosomal protein S25"/>
    <property type="match status" value="1"/>
</dbReference>
<keyword evidence="10" id="KW-1185">Reference proteome</keyword>
<feature type="region of interest" description="Disordered" evidence="5">
    <location>
        <begin position="1"/>
        <end position="31"/>
    </location>
</feature>
<dbReference type="EMBL" id="VLTN01000012">
    <property type="protein sequence ID" value="KAA0154306.1"/>
    <property type="molecule type" value="Genomic_DNA"/>
</dbReference>
<evidence type="ECO:0000313" key="9">
    <source>
        <dbReference type="EMBL" id="KAA0170143.1"/>
    </source>
</evidence>
<evidence type="ECO:0000313" key="6">
    <source>
        <dbReference type="EMBL" id="KAA0154173.1"/>
    </source>
</evidence>
<dbReference type="EMBL" id="VLTL01000192">
    <property type="protein sequence ID" value="KAA0154173.1"/>
    <property type="molecule type" value="Genomic_DNA"/>
</dbReference>
<comment type="caution">
    <text evidence="9">The sequence shown here is derived from an EMBL/GenBank/DDBJ whole genome shotgun (WGS) entry which is preliminary data.</text>
</comment>
<dbReference type="Proteomes" id="UP000322899">
    <property type="component" value="Unassembled WGS sequence"/>
</dbReference>
<comment type="similarity">
    <text evidence="1 4">Belongs to the eukaryotic ribosomal protein eS25 family.</text>
</comment>
<dbReference type="Proteomes" id="UP000324907">
    <property type="component" value="Unassembled WGS sequence"/>
</dbReference>
<evidence type="ECO:0000313" key="10">
    <source>
        <dbReference type="Proteomes" id="UP000323011"/>
    </source>
</evidence>
<keyword evidence="2 4" id="KW-0689">Ribosomal protein</keyword>
<name>A0A5A8DXA8_CAFRO</name>
<dbReference type="InterPro" id="IPR004977">
    <property type="entry name" value="Ribosomal_eS25"/>
</dbReference>
<accession>A0A5A8DXA8</accession>
<evidence type="ECO:0000256" key="3">
    <source>
        <dbReference type="ARBA" id="ARBA00023274"/>
    </source>
</evidence>
<gene>
    <name evidence="9" type="ORF">FNF27_06735</name>
    <name evidence="6" type="ORF">FNF28_06858</name>
    <name evidence="7" type="ORF">FNF29_02526</name>
    <name evidence="8" type="ORF">FNF31_06068</name>
</gene>
<evidence type="ECO:0000256" key="2">
    <source>
        <dbReference type="ARBA" id="ARBA00022980"/>
    </source>
</evidence>
<organism evidence="9">
    <name type="scientific">Cafeteria roenbergensis</name>
    <name type="common">Marine flagellate</name>
    <dbReference type="NCBI Taxonomy" id="33653"/>
    <lineage>
        <taxon>Eukaryota</taxon>
        <taxon>Sar</taxon>
        <taxon>Stramenopiles</taxon>
        <taxon>Bigyra</taxon>
        <taxon>Opalozoa</taxon>
        <taxon>Bicosoecida</taxon>
        <taxon>Cafeteriaceae</taxon>
        <taxon>Cafeteria</taxon>
    </lineage>
</organism>
<dbReference type="EMBL" id="VLTO01000063">
    <property type="protein sequence ID" value="KAA0170143.1"/>
    <property type="molecule type" value="Genomic_DNA"/>
</dbReference>
<dbReference type="EMBL" id="VLTM01000087">
    <property type="protein sequence ID" value="KAA0155529.1"/>
    <property type="molecule type" value="Genomic_DNA"/>
</dbReference>
<dbReference type="AlphaFoldDB" id="A0A5A8DXA8"/>
<evidence type="ECO:0000256" key="1">
    <source>
        <dbReference type="ARBA" id="ARBA00009106"/>
    </source>
</evidence>
<evidence type="ECO:0000256" key="4">
    <source>
        <dbReference type="RuleBase" id="RU366057"/>
    </source>
</evidence>
<dbReference type="Pfam" id="PF03297">
    <property type="entry name" value="Ribosomal_S25"/>
    <property type="match status" value="1"/>
</dbReference>
<evidence type="ECO:0000313" key="12">
    <source>
        <dbReference type="Proteomes" id="UP000325113"/>
    </source>
</evidence>
<dbReference type="GO" id="GO:0005840">
    <property type="term" value="C:ribosome"/>
    <property type="evidence" value="ECO:0007669"/>
    <property type="project" value="UniProtKB-KW"/>
</dbReference>
<dbReference type="OrthoDB" id="10263513at2759"/>
<proteinExistence type="inferred from homology"/>
<evidence type="ECO:0000256" key="5">
    <source>
        <dbReference type="SAM" id="MobiDB-lite"/>
    </source>
</evidence>
<dbReference type="GO" id="GO:1990904">
    <property type="term" value="C:ribonucleoprotein complex"/>
    <property type="evidence" value="ECO:0007669"/>
    <property type="project" value="UniProtKB-KW"/>
</dbReference>